<dbReference type="Proteomes" id="UP000275408">
    <property type="component" value="Unassembled WGS sequence"/>
</dbReference>
<gene>
    <name evidence="1" type="ORF">pdam_00025466</name>
</gene>
<dbReference type="AlphaFoldDB" id="A0A3M6UFT4"/>
<evidence type="ECO:0000313" key="2">
    <source>
        <dbReference type="Proteomes" id="UP000275408"/>
    </source>
</evidence>
<protein>
    <submittedName>
        <fullName evidence="1">Uncharacterized protein</fullName>
    </submittedName>
</protein>
<keyword evidence="2" id="KW-1185">Reference proteome</keyword>
<organism evidence="1 2">
    <name type="scientific">Pocillopora damicornis</name>
    <name type="common">Cauliflower coral</name>
    <name type="synonym">Millepora damicornis</name>
    <dbReference type="NCBI Taxonomy" id="46731"/>
    <lineage>
        <taxon>Eukaryota</taxon>
        <taxon>Metazoa</taxon>
        <taxon>Cnidaria</taxon>
        <taxon>Anthozoa</taxon>
        <taxon>Hexacorallia</taxon>
        <taxon>Scleractinia</taxon>
        <taxon>Astrocoeniina</taxon>
        <taxon>Pocilloporidae</taxon>
        <taxon>Pocillopora</taxon>
    </lineage>
</organism>
<evidence type="ECO:0000313" key="1">
    <source>
        <dbReference type="EMBL" id="RMX52531.1"/>
    </source>
</evidence>
<reference evidence="1 2" key="1">
    <citation type="journal article" date="2018" name="Sci. Rep.">
        <title>Comparative analysis of the Pocillopora damicornis genome highlights role of immune system in coral evolution.</title>
        <authorList>
            <person name="Cunning R."/>
            <person name="Bay R.A."/>
            <person name="Gillette P."/>
            <person name="Baker A.C."/>
            <person name="Traylor-Knowles N."/>
        </authorList>
    </citation>
    <scope>NUCLEOTIDE SEQUENCE [LARGE SCALE GENOMIC DNA]</scope>
    <source>
        <strain evidence="1">RSMAS</strain>
        <tissue evidence="1">Whole animal</tissue>
    </source>
</reference>
<comment type="caution">
    <text evidence="1">The sequence shown here is derived from an EMBL/GenBank/DDBJ whole genome shotgun (WGS) entry which is preliminary data.</text>
</comment>
<accession>A0A3M6UFT4</accession>
<dbReference type="EMBL" id="RCHS01001619">
    <property type="protein sequence ID" value="RMX52531.1"/>
    <property type="molecule type" value="Genomic_DNA"/>
</dbReference>
<sequence>MSEPFKTKVIGASCTLASTKYRPKDPVYLNFSLEEDHISDGFFQADVTVNSKRHLLFATKKQLQLLSKANTWFIDGTFKLCRHPFTQLWTINARVRCEDHMKRAKLALNIHSHLCLIFFLVMRTILDFLPQNPKINQQEKRSTMGHYFGNCGKKVAMATEILCYPINSFKINCKNFEKFLDLFHVVLTSNTCIDGLELGEGVVAQLEGTIYKPGFGVAEELKLFFSGKDKMASTVDSYICLKEGIRNVILFQTKIQVHWVFRPVICRGQFAACANNFSFERLGHGPSSFSRKTYENEEGCCPRLDLAKTVQDSVPMIPQLLVGGGGSELFDNESKFSSIELATTVSLDVQLHSSARNSQCHSISVPVLKAAW</sequence>
<dbReference type="OrthoDB" id="5987313at2759"/>
<name>A0A3M6UFT4_POCDA</name>
<proteinExistence type="predicted"/>